<feature type="transmembrane region" description="Helical" evidence="1">
    <location>
        <begin position="12"/>
        <end position="29"/>
    </location>
</feature>
<proteinExistence type="predicted"/>
<dbReference type="InterPro" id="IPR002656">
    <property type="entry name" value="Acyl_transf_3_dom"/>
</dbReference>
<dbReference type="Pfam" id="PF01757">
    <property type="entry name" value="Acyl_transf_3"/>
    <property type="match status" value="1"/>
</dbReference>
<feature type="transmembrane region" description="Helical" evidence="1">
    <location>
        <begin position="167"/>
        <end position="185"/>
    </location>
</feature>
<keyword evidence="1" id="KW-0472">Membrane</keyword>
<dbReference type="InterPro" id="IPR050623">
    <property type="entry name" value="Glucan_succinyl_AcylTrfase"/>
</dbReference>
<reference evidence="3" key="1">
    <citation type="journal article" date="2019" name="PLoS Negl. Trop. Dis.">
        <title>Revisiting the worldwide diversity of Leptospira species in the environment.</title>
        <authorList>
            <person name="Vincent A.T."/>
            <person name="Schiettekatte O."/>
            <person name="Bourhy P."/>
            <person name="Veyrier F.J."/>
            <person name="Picardeau M."/>
        </authorList>
    </citation>
    <scope>NUCLEOTIDE SEQUENCE [LARGE SCALE GENOMIC DNA]</scope>
    <source>
        <strain evidence="3">201601109</strain>
    </source>
</reference>
<feature type="transmembrane region" description="Helical" evidence="1">
    <location>
        <begin position="266"/>
        <end position="289"/>
    </location>
</feature>
<feature type="transmembrane region" description="Helical" evidence="1">
    <location>
        <begin position="197"/>
        <end position="216"/>
    </location>
</feature>
<feature type="transmembrane region" description="Helical" evidence="1">
    <location>
        <begin position="134"/>
        <end position="155"/>
    </location>
</feature>
<keyword evidence="3" id="KW-0808">Transferase</keyword>
<keyword evidence="3" id="KW-0012">Acyltransferase</keyword>
<protein>
    <submittedName>
        <fullName evidence="3">Acyltransferase</fullName>
    </submittedName>
</protein>
<evidence type="ECO:0000313" key="3">
    <source>
        <dbReference type="EMBL" id="TGN13823.1"/>
    </source>
</evidence>
<gene>
    <name evidence="3" type="ORF">EHR08_10490</name>
</gene>
<feature type="transmembrane region" description="Helical" evidence="1">
    <location>
        <begin position="49"/>
        <end position="72"/>
    </location>
</feature>
<dbReference type="AlphaFoldDB" id="A0A6H3NUH8"/>
<evidence type="ECO:0000259" key="2">
    <source>
        <dbReference type="Pfam" id="PF01757"/>
    </source>
</evidence>
<keyword evidence="1" id="KW-0812">Transmembrane</keyword>
<dbReference type="Proteomes" id="UP000297649">
    <property type="component" value="Unassembled WGS sequence"/>
</dbReference>
<organism evidence="3 4">
    <name type="scientific">Leptospira bandrabouensis</name>
    <dbReference type="NCBI Taxonomy" id="2484903"/>
    <lineage>
        <taxon>Bacteria</taxon>
        <taxon>Pseudomonadati</taxon>
        <taxon>Spirochaetota</taxon>
        <taxon>Spirochaetia</taxon>
        <taxon>Leptospirales</taxon>
        <taxon>Leptospiraceae</taxon>
        <taxon>Leptospira</taxon>
    </lineage>
</organism>
<dbReference type="PANTHER" id="PTHR36927">
    <property type="entry name" value="BLR4337 PROTEIN"/>
    <property type="match status" value="1"/>
</dbReference>
<keyword evidence="4" id="KW-1185">Reference proteome</keyword>
<feature type="domain" description="Acyltransferase 3" evidence="2">
    <location>
        <begin position="5"/>
        <end position="351"/>
    </location>
</feature>
<dbReference type="PANTHER" id="PTHR36927:SF3">
    <property type="entry name" value="GLUCANS BIOSYNTHESIS PROTEIN C"/>
    <property type="match status" value="1"/>
</dbReference>
<feature type="transmembrane region" description="Helical" evidence="1">
    <location>
        <begin position="228"/>
        <end position="246"/>
    </location>
</feature>
<dbReference type="RefSeq" id="WP_135743463.1">
    <property type="nucleotide sequence ID" value="NZ_RQHT01000006.1"/>
</dbReference>
<dbReference type="GO" id="GO:0016747">
    <property type="term" value="F:acyltransferase activity, transferring groups other than amino-acyl groups"/>
    <property type="evidence" value="ECO:0007669"/>
    <property type="project" value="InterPro"/>
</dbReference>
<sequence>MGRLVYLDNLRSFALLLGIVFHAAIVYATEIKYAIQDETRSEVLSYFCYWIHSYRMPMFYMISGFFSAMVWTKKGSSFYLEARFKRVLVPTIFGLIFFAPIQYYLTERIKNPNLEVLTFLEYFFTKEQFQHSHIWFLVDLFCFSILYSLIPKSFFTAKIWNRIPKGLIQYLLLVSFCFLFVLFFHTQISKGESYFGIYKLTFVFQFSFFIAGVFCFHWKSILVPKTNSFLKTLTIFVWAIFVYLVFKDLEIDDPLWINFQYVNVWIRSLHILLWVISPFLWTSFLIIIFQSFGNKDGKLGVYLIEASLPIYLVHHPISLLYAYWVREMEWGIWVKFLSHVIVVLGVSFFLYEFLIRKRKPLRFLFGLKSN</sequence>
<dbReference type="OrthoDB" id="341887at2"/>
<evidence type="ECO:0000313" key="4">
    <source>
        <dbReference type="Proteomes" id="UP000297649"/>
    </source>
</evidence>
<feature type="transmembrane region" description="Helical" evidence="1">
    <location>
        <begin position="84"/>
        <end position="105"/>
    </location>
</feature>
<evidence type="ECO:0000256" key="1">
    <source>
        <dbReference type="SAM" id="Phobius"/>
    </source>
</evidence>
<keyword evidence="1" id="KW-1133">Transmembrane helix</keyword>
<dbReference type="EMBL" id="RQHU01000008">
    <property type="protein sequence ID" value="TGN13823.1"/>
    <property type="molecule type" value="Genomic_DNA"/>
</dbReference>
<accession>A0A6H3NUH8</accession>
<feature type="transmembrane region" description="Helical" evidence="1">
    <location>
        <begin position="301"/>
        <end position="324"/>
    </location>
</feature>
<comment type="caution">
    <text evidence="3">The sequence shown here is derived from an EMBL/GenBank/DDBJ whole genome shotgun (WGS) entry which is preliminary data.</text>
</comment>
<feature type="transmembrane region" description="Helical" evidence="1">
    <location>
        <begin position="336"/>
        <end position="355"/>
    </location>
</feature>
<name>A0A6H3NUH8_9LEPT</name>